<keyword evidence="4 5" id="KW-0694">RNA-binding</keyword>
<dbReference type="CDD" id="cd16331">
    <property type="entry name" value="YjgA-like"/>
    <property type="match status" value="1"/>
</dbReference>
<evidence type="ECO:0000313" key="7">
    <source>
        <dbReference type="EMBL" id="OYD53972.1"/>
    </source>
</evidence>
<evidence type="ECO:0000256" key="3">
    <source>
        <dbReference type="ARBA" id="ARBA00022730"/>
    </source>
</evidence>
<dbReference type="Gene3D" id="1.10.60.30">
    <property type="entry name" value="PSPTO4464-like domains"/>
    <property type="match status" value="2"/>
</dbReference>
<dbReference type="NCBIfam" id="NF003593">
    <property type="entry name" value="PRK05255.1-1"/>
    <property type="match status" value="1"/>
</dbReference>
<sequence length="203" mass="23152">MRSDSRHHGHHGHDEEDDFIEPPSKSSLKREMHALQDLGEQLVALSPERLKKVPLPDSLYEAVRAAQGFRMEARRRQMQYIGKLMRKIDPAPIQAQLDIFSGNSAAEVAKMHRLERLREQLLEDDKTLGAIAETWPEADLQYLRTLRRNALKEREAGKPPKSFREIFRVLRELQEAQDAAAEAQAGEGVDEHEDDGESGELRA</sequence>
<dbReference type="PANTHER" id="PTHR38101">
    <property type="entry name" value="UPF0307 PROTEIN YJGA"/>
    <property type="match status" value="1"/>
</dbReference>
<keyword evidence="2 5" id="KW-0690">Ribosome biogenesis</keyword>
<evidence type="ECO:0000313" key="8">
    <source>
        <dbReference type="Proteomes" id="UP000215181"/>
    </source>
</evidence>
<dbReference type="RefSeq" id="WP_094268413.1">
    <property type="nucleotide sequence ID" value="NZ_NOIH01000010.1"/>
</dbReference>
<keyword evidence="8" id="KW-1185">Reference proteome</keyword>
<proteinExistence type="inferred from homology"/>
<feature type="compositionally biased region" description="Acidic residues" evidence="6">
    <location>
        <begin position="188"/>
        <end position="203"/>
    </location>
</feature>
<evidence type="ECO:0000256" key="2">
    <source>
        <dbReference type="ARBA" id="ARBA00022517"/>
    </source>
</evidence>
<dbReference type="PANTHER" id="PTHR38101:SF1">
    <property type="entry name" value="UPF0307 PROTEIN YJGA"/>
    <property type="match status" value="1"/>
</dbReference>
<name>A0A235EY59_9RHOO</name>
<dbReference type="SUPFAM" id="SSF158710">
    <property type="entry name" value="PSPTO4464-like"/>
    <property type="match status" value="1"/>
</dbReference>
<dbReference type="GO" id="GO:1902626">
    <property type="term" value="P:assembly of large subunit precursor of preribosome"/>
    <property type="evidence" value="ECO:0007669"/>
    <property type="project" value="UniProtKB-UniRule"/>
</dbReference>
<dbReference type="Proteomes" id="UP000215181">
    <property type="component" value="Unassembled WGS sequence"/>
</dbReference>
<comment type="subcellular location">
    <subcellularLocation>
        <location evidence="5">Cytoplasm</location>
    </subcellularLocation>
    <text evidence="5">Associates with late stage pre-50S ribosomal subunits.</text>
</comment>
<keyword evidence="3 5" id="KW-0699">rRNA-binding</keyword>
<protein>
    <recommendedName>
        <fullName evidence="5">Dual-action ribosomal maturation protein DarP</fullName>
    </recommendedName>
    <alternativeName>
        <fullName evidence="5">Large ribosomal subunit assembly factor DarP</fullName>
    </alternativeName>
</protein>
<accession>A0A235EY59</accession>
<dbReference type="GO" id="GO:0019843">
    <property type="term" value="F:rRNA binding"/>
    <property type="evidence" value="ECO:0007669"/>
    <property type="project" value="UniProtKB-UniRule"/>
</dbReference>
<evidence type="ECO:0000256" key="5">
    <source>
        <dbReference type="HAMAP-Rule" id="MF_00765"/>
    </source>
</evidence>
<comment type="caution">
    <text evidence="7">The sequence shown here is derived from an EMBL/GenBank/DDBJ whole genome shotgun (WGS) entry which is preliminary data.</text>
</comment>
<dbReference type="OrthoDB" id="5293604at2"/>
<dbReference type="AlphaFoldDB" id="A0A235EY59"/>
<feature type="compositionally biased region" description="Low complexity" evidence="6">
    <location>
        <begin position="177"/>
        <end position="187"/>
    </location>
</feature>
<gene>
    <name evidence="5" type="primary">darP</name>
    <name evidence="7" type="ORF">CGK74_10390</name>
</gene>
<evidence type="ECO:0000256" key="6">
    <source>
        <dbReference type="SAM" id="MobiDB-lite"/>
    </source>
</evidence>
<dbReference type="HAMAP" id="MF_00765">
    <property type="entry name" value="DarP"/>
    <property type="match status" value="1"/>
</dbReference>
<dbReference type="Pfam" id="PF04751">
    <property type="entry name" value="DarP"/>
    <property type="match status" value="1"/>
</dbReference>
<dbReference type="EMBL" id="NOIH01000010">
    <property type="protein sequence ID" value="OYD53972.1"/>
    <property type="molecule type" value="Genomic_DNA"/>
</dbReference>
<dbReference type="InterPro" id="IPR023153">
    <property type="entry name" value="DarP_sf"/>
</dbReference>
<keyword evidence="1 5" id="KW-0963">Cytoplasm</keyword>
<evidence type="ECO:0000256" key="4">
    <source>
        <dbReference type="ARBA" id="ARBA00022884"/>
    </source>
</evidence>
<reference evidence="7 8" key="1">
    <citation type="submission" date="2017-07" db="EMBL/GenBank/DDBJ databases">
        <title>Thauera sp. KNDSS-Mac4 genome sequence and assembly.</title>
        <authorList>
            <person name="Mayilraj S."/>
        </authorList>
    </citation>
    <scope>NUCLEOTIDE SEQUENCE [LARGE SCALE GENOMIC DNA]</scope>
    <source>
        <strain evidence="7 8">KNDSS-Mac4</strain>
    </source>
</reference>
<dbReference type="PIRSF" id="PIRSF016183">
    <property type="entry name" value="UCP016183"/>
    <property type="match status" value="1"/>
</dbReference>
<comment type="similarity">
    <text evidence="5">Belongs to the DarP family.</text>
</comment>
<comment type="function">
    <text evidence="5">Member of a network of 50S ribosomal subunit biogenesis factors which assembles along the 30S-50S interface, preventing incorrect 23S rRNA structures from forming. Promotes peptidyl transferase center (PTC) maturation.</text>
</comment>
<organism evidence="7 8">
    <name type="scientific">Thauera propionica</name>
    <dbReference type="NCBI Taxonomy" id="2019431"/>
    <lineage>
        <taxon>Bacteria</taxon>
        <taxon>Pseudomonadati</taxon>
        <taxon>Pseudomonadota</taxon>
        <taxon>Betaproteobacteria</taxon>
        <taxon>Rhodocyclales</taxon>
        <taxon>Zoogloeaceae</taxon>
        <taxon>Thauera</taxon>
    </lineage>
</organism>
<dbReference type="GO" id="GO:0043022">
    <property type="term" value="F:ribosome binding"/>
    <property type="evidence" value="ECO:0007669"/>
    <property type="project" value="UniProtKB-UniRule"/>
</dbReference>
<feature type="region of interest" description="Disordered" evidence="6">
    <location>
        <begin position="177"/>
        <end position="203"/>
    </location>
</feature>
<dbReference type="InterPro" id="IPR006839">
    <property type="entry name" value="DarP"/>
</dbReference>
<feature type="region of interest" description="Disordered" evidence="6">
    <location>
        <begin position="1"/>
        <end position="30"/>
    </location>
</feature>
<dbReference type="GO" id="GO:0005829">
    <property type="term" value="C:cytosol"/>
    <property type="evidence" value="ECO:0007669"/>
    <property type="project" value="TreeGrafter"/>
</dbReference>
<evidence type="ECO:0000256" key="1">
    <source>
        <dbReference type="ARBA" id="ARBA00022490"/>
    </source>
</evidence>